<keyword evidence="3" id="KW-1185">Reference proteome</keyword>
<reference evidence="2 3" key="1">
    <citation type="submission" date="2020-01" db="EMBL/GenBank/DDBJ databases">
        <title>Kibdelosporangium persica a novel Actinomycetes from a hot desert in Iran.</title>
        <authorList>
            <person name="Safaei N."/>
            <person name="Zaburannyi N."/>
            <person name="Mueller R."/>
            <person name="Wink J."/>
        </authorList>
    </citation>
    <scope>NUCLEOTIDE SEQUENCE [LARGE SCALE GENOMIC DNA]</scope>
    <source>
        <strain evidence="2 3">4NS15</strain>
    </source>
</reference>
<evidence type="ECO:0000313" key="3">
    <source>
        <dbReference type="Proteomes" id="UP000763557"/>
    </source>
</evidence>
<dbReference type="EMBL" id="JAAATY010000007">
    <property type="protein sequence ID" value="NRN65704.1"/>
    <property type="molecule type" value="Genomic_DNA"/>
</dbReference>
<dbReference type="Proteomes" id="UP000763557">
    <property type="component" value="Unassembled WGS sequence"/>
</dbReference>
<accession>A0ABX2F2Z5</accession>
<dbReference type="Pfam" id="PF19054">
    <property type="entry name" value="DUF5753"/>
    <property type="match status" value="1"/>
</dbReference>
<gene>
    <name evidence="2" type="ORF">GC106_29150</name>
</gene>
<sequence length="284" mass="31890">MTTKTVPLLMLNNELNRLKQKSGIKDDEAGAYLGCAGTKINRILNMTSKPSVGDVRMMGEVYGAGPDLIAVMTDLARKLGKRGDWTGYKAVYRESARMLIDLEAHCDRIRQMRAEILPGLLQTEDYVRAISRMPSPFGYTFNEDETVKARKERQTVLDRDVMATFILSESVLRRVHGDHTVMHEQLHHLITIGERPNVQIQVLPFTSGTQTSFGWLSFALIHVPSPGIAAPLNFVHLEQYDDARYIDAPDLVEGYERLWGTLQAAALGPVESRVFIGKVAEEYK</sequence>
<dbReference type="RefSeq" id="WP_173130235.1">
    <property type="nucleotide sequence ID" value="NZ_CBCSGW010000004.1"/>
</dbReference>
<feature type="domain" description="DUF5753" evidence="1">
    <location>
        <begin position="98"/>
        <end position="277"/>
    </location>
</feature>
<dbReference type="InterPro" id="IPR043917">
    <property type="entry name" value="DUF5753"/>
</dbReference>
<evidence type="ECO:0000313" key="2">
    <source>
        <dbReference type="EMBL" id="NRN65704.1"/>
    </source>
</evidence>
<organism evidence="2 3">
    <name type="scientific">Kibdelosporangium persicum</name>
    <dbReference type="NCBI Taxonomy" id="2698649"/>
    <lineage>
        <taxon>Bacteria</taxon>
        <taxon>Bacillati</taxon>
        <taxon>Actinomycetota</taxon>
        <taxon>Actinomycetes</taxon>
        <taxon>Pseudonocardiales</taxon>
        <taxon>Pseudonocardiaceae</taxon>
        <taxon>Kibdelosporangium</taxon>
    </lineage>
</organism>
<comment type="caution">
    <text evidence="2">The sequence shown here is derived from an EMBL/GenBank/DDBJ whole genome shotgun (WGS) entry which is preliminary data.</text>
</comment>
<evidence type="ECO:0000259" key="1">
    <source>
        <dbReference type="Pfam" id="PF19054"/>
    </source>
</evidence>
<protein>
    <submittedName>
        <fullName evidence="2">Transcriptional regulator</fullName>
    </submittedName>
</protein>
<name>A0ABX2F2Z5_9PSEU</name>
<proteinExistence type="predicted"/>